<evidence type="ECO:0000313" key="3">
    <source>
        <dbReference type="Proteomes" id="UP000610862"/>
    </source>
</evidence>
<evidence type="ECO:0000259" key="1">
    <source>
        <dbReference type="Pfam" id="PF14594"/>
    </source>
</evidence>
<keyword evidence="3" id="KW-1185">Reference proteome</keyword>
<dbReference type="InterPro" id="IPR029432">
    <property type="entry name" value="Gp28/Gp37-like_dom"/>
</dbReference>
<evidence type="ECO:0000313" key="2">
    <source>
        <dbReference type="EMBL" id="MBC8568250.1"/>
    </source>
</evidence>
<feature type="domain" description="Gp28/Gp37-like" evidence="1">
    <location>
        <begin position="4"/>
        <end position="382"/>
    </location>
</feature>
<comment type="caution">
    <text evidence="2">The sequence shown here is derived from an EMBL/GenBank/DDBJ whole genome shotgun (WGS) entry which is preliminary data.</text>
</comment>
<accession>A0A926E5K9</accession>
<gene>
    <name evidence="2" type="ORF">H8692_05660</name>
</gene>
<proteinExistence type="predicted"/>
<organism evidence="2 3">
    <name type="scientific">Lentihominibacter hominis</name>
    <dbReference type="NCBI Taxonomy" id="2763645"/>
    <lineage>
        <taxon>Bacteria</taxon>
        <taxon>Bacillati</taxon>
        <taxon>Bacillota</taxon>
        <taxon>Clostridia</taxon>
        <taxon>Peptostreptococcales</taxon>
        <taxon>Anaerovoracaceae</taxon>
        <taxon>Lentihominibacter</taxon>
    </lineage>
</organism>
<dbReference type="Pfam" id="PF14594">
    <property type="entry name" value="Sipho_Gp37"/>
    <property type="match status" value="1"/>
</dbReference>
<sequence>MVLVFDKFGKPLGTIDFIELQWSRKYLECGSFVLYLTADAYMPDMKYVKYNDRPETGLVQKVEYEEKVSGKFITVSGFFVDKVLDWGAVAFAFNFEEGWNVEKMLKEYMCSALNLNFDTGEIERGVMDTGKRVVRKLEFDADSAFPTAISNAVPAGQALGQALYNILSGDNWSYTCTPVYYTDESKPLLGLTVNFWKGQDLRNTVRFSDSLNNVSRVNYTYDESGEFSRYMILQALPEGTSAIDWPTDYGVVTGWIEEGKLKSYFQTYYEYDGNRPQDMGLTKPEKVFFSQIDGIDLVPANAEVLSNKMKAAAQVDMLSNYKVESIAAEVLQERFFYRKDYDLGDICTVSIDAIRQMYTARIIEVDEVYSSNKLDVTVVLGTPQKQKWRAM</sequence>
<dbReference type="Proteomes" id="UP000610862">
    <property type="component" value="Unassembled WGS sequence"/>
</dbReference>
<protein>
    <recommendedName>
        <fullName evidence="1">Gp28/Gp37-like domain-containing protein</fullName>
    </recommendedName>
</protein>
<dbReference type="AlphaFoldDB" id="A0A926E5K9"/>
<dbReference type="EMBL" id="JACRTA010000002">
    <property type="protein sequence ID" value="MBC8568250.1"/>
    <property type="molecule type" value="Genomic_DNA"/>
</dbReference>
<reference evidence="2" key="1">
    <citation type="submission" date="2020-08" db="EMBL/GenBank/DDBJ databases">
        <title>Genome public.</title>
        <authorList>
            <person name="Liu C."/>
            <person name="Sun Q."/>
        </authorList>
    </citation>
    <scope>NUCLEOTIDE SEQUENCE</scope>
    <source>
        <strain evidence="2">NSJ-24</strain>
    </source>
</reference>
<name>A0A926E5K9_9FIRM</name>
<dbReference type="RefSeq" id="WP_187525205.1">
    <property type="nucleotide sequence ID" value="NZ_JACRTA010000002.1"/>
</dbReference>